<dbReference type="EMBL" id="JBHSWN010000001">
    <property type="protein sequence ID" value="MFC6792379.1"/>
    <property type="molecule type" value="Genomic_DNA"/>
</dbReference>
<name>A0ABW2BRA6_9HYPH</name>
<sequence length="83" mass="9231">MTDAGVFPFKTDRAATERARLLRQIADVLDLPLTAFTHPPATETGEEAASDECAAVIKAFSRIRDPKMREFCLKMLESFAERG</sequence>
<organism evidence="1 2">
    <name type="scientific">Methylobacterium komagatae</name>
    <dbReference type="NCBI Taxonomy" id="374425"/>
    <lineage>
        <taxon>Bacteria</taxon>
        <taxon>Pseudomonadati</taxon>
        <taxon>Pseudomonadota</taxon>
        <taxon>Alphaproteobacteria</taxon>
        <taxon>Hyphomicrobiales</taxon>
        <taxon>Methylobacteriaceae</taxon>
        <taxon>Methylobacterium</taxon>
    </lineage>
</organism>
<reference evidence="2" key="1">
    <citation type="journal article" date="2019" name="Int. J. Syst. Evol. Microbiol.">
        <title>The Global Catalogue of Microorganisms (GCM) 10K type strain sequencing project: providing services to taxonomists for standard genome sequencing and annotation.</title>
        <authorList>
            <consortium name="The Broad Institute Genomics Platform"/>
            <consortium name="The Broad Institute Genome Sequencing Center for Infectious Disease"/>
            <person name="Wu L."/>
            <person name="Ma J."/>
        </authorList>
    </citation>
    <scope>NUCLEOTIDE SEQUENCE [LARGE SCALE GENOMIC DNA]</scope>
    <source>
        <strain evidence="2">CCUG 48316</strain>
    </source>
</reference>
<keyword evidence="2" id="KW-1185">Reference proteome</keyword>
<evidence type="ECO:0000313" key="2">
    <source>
        <dbReference type="Proteomes" id="UP001596292"/>
    </source>
</evidence>
<gene>
    <name evidence="1" type="ORF">ACFQE0_24160</name>
</gene>
<dbReference type="Proteomes" id="UP001596292">
    <property type="component" value="Unassembled WGS sequence"/>
</dbReference>
<proteinExistence type="predicted"/>
<protein>
    <recommendedName>
        <fullName evidence="3">XRE family transcriptional regulator</fullName>
    </recommendedName>
</protein>
<evidence type="ECO:0000313" key="1">
    <source>
        <dbReference type="EMBL" id="MFC6792379.1"/>
    </source>
</evidence>
<accession>A0ABW2BRA6</accession>
<comment type="caution">
    <text evidence="1">The sequence shown here is derived from an EMBL/GenBank/DDBJ whole genome shotgun (WGS) entry which is preliminary data.</text>
</comment>
<evidence type="ECO:0008006" key="3">
    <source>
        <dbReference type="Google" id="ProtNLM"/>
    </source>
</evidence>
<dbReference type="RefSeq" id="WP_378974173.1">
    <property type="nucleotide sequence ID" value="NZ_JBHSWN010000001.1"/>
</dbReference>